<accession>A0ABN7T4B6</accession>
<name>A0ABN7T4B6_OIKDI</name>
<dbReference type="EMBL" id="OU015567">
    <property type="protein sequence ID" value="CAG5110500.1"/>
    <property type="molecule type" value="Genomic_DNA"/>
</dbReference>
<sequence>MDICELQNRSFVDTCKDLQSSYVVTDIEDKQSPLNNYCYGYGNDVLPKPAGPFMVKIESCCWVNFMNDFGRLIGSGSPKKERNELKLIAKINELENNTPLVKVPPIWRIMSGCPDQILNLNPVDLDGDLIRCRWATAEEAKSGSYWLNKSDFVTSIRFFVLPHLTLDRDGCRVIYDGTKDSAKMGYKPIAVMVEDIDDSGRILSSIPVQFLAEVWIPQPSKFGGNIGRKGGKQIPIYKYPDPYEGFLDYEDGDDHDDHEDYFEVDNIRVRRQAEIDRTITLNNPQQSGGIPGYCDAKPVLVFPSPPAGSTIVVNNMVEIKLKAESRNGDIKRFLYNKPRGMDCTPVTKTGTVTCTWTPAQSQNGIFNFCFWADDVRGLTTERRCINLRTEINDIYSMIDFYFDKSEFNSNSFRDYGCTGKGNMKPEAPSAGVPLDEIDHMINNWKHCTKCALKKETRVAYDFDEMTKECINQFGSLEHSLCSCDLDFVENMSSNIGDFNPEFLNFPKNECKPFPPAFRTTAKGACCMSSSGVFSWYNTEIRECCFNGLVRDIGEC</sequence>
<dbReference type="Gene3D" id="1.20.90.10">
    <property type="entry name" value="Phospholipase A2 domain"/>
    <property type="match status" value="1"/>
</dbReference>
<evidence type="ECO:0000313" key="2">
    <source>
        <dbReference type="Proteomes" id="UP001158576"/>
    </source>
</evidence>
<gene>
    <name evidence="1" type="ORF">OKIOD_LOCUS13664</name>
</gene>
<protein>
    <submittedName>
        <fullName evidence="1">Oidioi.mRNA.OKI2018_I69.chr2.g4899.t1.cds</fullName>
    </submittedName>
</protein>
<dbReference type="Proteomes" id="UP001158576">
    <property type="component" value="Chromosome 2"/>
</dbReference>
<keyword evidence="2" id="KW-1185">Reference proteome</keyword>
<organism evidence="1 2">
    <name type="scientific">Oikopleura dioica</name>
    <name type="common">Tunicate</name>
    <dbReference type="NCBI Taxonomy" id="34765"/>
    <lineage>
        <taxon>Eukaryota</taxon>
        <taxon>Metazoa</taxon>
        <taxon>Chordata</taxon>
        <taxon>Tunicata</taxon>
        <taxon>Appendicularia</taxon>
        <taxon>Copelata</taxon>
        <taxon>Oikopleuridae</taxon>
        <taxon>Oikopleura</taxon>
    </lineage>
</organism>
<evidence type="ECO:0000313" key="1">
    <source>
        <dbReference type="EMBL" id="CAG5110500.1"/>
    </source>
</evidence>
<reference evidence="1 2" key="1">
    <citation type="submission" date="2021-04" db="EMBL/GenBank/DDBJ databases">
        <authorList>
            <person name="Bliznina A."/>
        </authorList>
    </citation>
    <scope>NUCLEOTIDE SEQUENCE [LARGE SCALE GENOMIC DNA]</scope>
</reference>
<dbReference type="InterPro" id="IPR036444">
    <property type="entry name" value="PLipase_A2_dom_sf"/>
</dbReference>
<dbReference type="SUPFAM" id="SSF48619">
    <property type="entry name" value="Phospholipase A2, PLA2"/>
    <property type="match status" value="1"/>
</dbReference>
<proteinExistence type="predicted"/>